<reference evidence="3" key="1">
    <citation type="submission" date="2017-08" db="EMBL/GenBank/DDBJ databases">
        <authorList>
            <person name="Varghese N."/>
            <person name="Submissions S."/>
        </authorList>
    </citation>
    <scope>NUCLEOTIDE SEQUENCE [LARGE SCALE GENOMIC DNA]</scope>
    <source>
        <strain evidence="3">JA276</strain>
    </source>
</reference>
<proteinExistence type="predicted"/>
<name>A0A285T4R1_9RHOB</name>
<accession>A0A285T4R1</accession>
<gene>
    <name evidence="2" type="ORF">SAMN05877831_11472</name>
</gene>
<protein>
    <submittedName>
        <fullName evidence="2">Uncharacterized protein</fullName>
    </submittedName>
</protein>
<feature type="signal peptide" evidence="1">
    <location>
        <begin position="1"/>
        <end position="19"/>
    </location>
</feature>
<feature type="chain" id="PRO_5012222321" evidence="1">
    <location>
        <begin position="20"/>
        <end position="99"/>
    </location>
</feature>
<keyword evidence="1" id="KW-0732">Signal</keyword>
<dbReference type="AlphaFoldDB" id="A0A285T4R1"/>
<dbReference type="Proteomes" id="UP000219111">
    <property type="component" value="Unassembled WGS sequence"/>
</dbReference>
<evidence type="ECO:0000313" key="2">
    <source>
        <dbReference type="EMBL" id="SOC16362.1"/>
    </source>
</evidence>
<organism evidence="2 3">
    <name type="scientific">Rhodobacter maris</name>
    <dbReference type="NCBI Taxonomy" id="446682"/>
    <lineage>
        <taxon>Bacteria</taxon>
        <taxon>Pseudomonadati</taxon>
        <taxon>Pseudomonadota</taxon>
        <taxon>Alphaproteobacteria</taxon>
        <taxon>Rhodobacterales</taxon>
        <taxon>Rhodobacter group</taxon>
        <taxon>Rhodobacter</taxon>
    </lineage>
</organism>
<sequence>MRLELAVMALSLVAGPVAAVLGAPATGTGPWVVVVPPWQDAEGVAEQAMARLIGPVQAPLGHLVTSADGGAPARLLAAGAWAVVDADSILQLCGVDQDE</sequence>
<keyword evidence="3" id="KW-1185">Reference proteome</keyword>
<dbReference type="EMBL" id="OBMT01000014">
    <property type="protein sequence ID" value="SOC16362.1"/>
    <property type="molecule type" value="Genomic_DNA"/>
</dbReference>
<evidence type="ECO:0000313" key="3">
    <source>
        <dbReference type="Proteomes" id="UP000219111"/>
    </source>
</evidence>
<evidence type="ECO:0000256" key="1">
    <source>
        <dbReference type="SAM" id="SignalP"/>
    </source>
</evidence>
<dbReference type="RefSeq" id="WP_097071037.1">
    <property type="nucleotide sequence ID" value="NZ_OBMT01000014.1"/>
</dbReference>